<protein>
    <recommendedName>
        <fullName evidence="1">Lantibiotic dehydratase N-terminal domain-containing protein</fullName>
    </recommendedName>
</protein>
<comment type="caution">
    <text evidence="2">The sequence shown here is derived from an EMBL/GenBank/DDBJ whole genome shotgun (WGS) entry which is preliminary data.</text>
</comment>
<dbReference type="SUPFAM" id="SSF46785">
    <property type="entry name" value="Winged helix' DNA-binding domain"/>
    <property type="match status" value="1"/>
</dbReference>
<dbReference type="InterPro" id="IPR006827">
    <property type="entry name" value="Lant_deHydtase_N"/>
</dbReference>
<dbReference type="PATRIC" id="fig|136160.3.peg.2273"/>
<dbReference type="GeneID" id="87597613"/>
<evidence type="ECO:0000259" key="1">
    <source>
        <dbReference type="Pfam" id="PF04738"/>
    </source>
</evidence>
<gene>
    <name evidence="2" type="ORF">AMD02_09550</name>
</gene>
<proteinExistence type="predicted"/>
<reference evidence="2" key="1">
    <citation type="submission" date="2015-08" db="EMBL/GenBank/DDBJ databases">
        <title>Complete DNA Sequence of Pseudomonas syringae pv. actinidiae, the Causal Agent of Kiwifruit Canker Disease.</title>
        <authorList>
            <person name="Rikkerink E.H.A."/>
            <person name="Fineran P.C."/>
        </authorList>
    </citation>
    <scope>NUCLEOTIDE SEQUENCE</scope>
    <source>
        <strain evidence="2">DSM 13666</strain>
    </source>
</reference>
<feature type="domain" description="Lantibiotic dehydratase N-terminal" evidence="1">
    <location>
        <begin position="151"/>
        <end position="406"/>
    </location>
</feature>
<dbReference type="RefSeq" id="WP_053431141.1">
    <property type="nucleotide sequence ID" value="NZ_CP040441.1"/>
</dbReference>
<accession>A0A0M0KJX0</accession>
<sequence length="829" mass="98490">MNVNDVNWEFVSKLVVRKTGFPFEILEQLHWKQTSSAITKMFQLDGEKKQVTEQLLHNLIPKSVVQLAEHDHKKGLHLLSRLRKYLGKGAVRDREINELRELFTGEHPLLVALNRWKNIEDQREKEREKAYAFFQLELKEKRKYLQMIFKDPYIAEAVYVSNPDVFNISYPKFIAYRDFDKRPSKIRTLEMRFYSYLQRFCSKNDTASFFGPMNYAKWDKEQLANVKLESTVGKYSDRIVHYSFWMVKELAKRIAEEADFRPYLTPKLHPMCKYDHDKVSFIHIKKELHLPETFRKILQAIVTDSHTLYELSHQLNLKMPTLNHYLKQLEQKKMIILDIEIPSTIFDPFTYLYSWVQNLPPSDLKNEWLNILEQFVKYKEEVLTKDLAYRQKVTAQMETLFEQVTHLPARRNQGQMYADRTLYYEECKGTINEMSFGKHFHEDFMKRIKPIFDISAAYGDVLRNYYQTIARRLFKKIQGQRSQIPYCEFIYQSQALLEAEDIDLSFSPLEHFHQQLEQLVHIRQDNGVAKLSESDVRLFDRFRNYAECHTSPDIMFSAKSIEALAKGDYKIVLGEVHQFIAMWGSQLLFDPEREKVNEEINQMLEKLPMYRQLSVILNTRRHKGLIHESFPGTIIQLFGAPSERANHVVEIRDLYVTEEGDELSLVDTNGNQHYLYNSGDENIHLWAFAPSRVSSPAIQFTGHTPRIEINDVIFQRERWDIGAEELLTICNQEDPFLIYVEMQRLKQKFQLPRYLFFKVKSEKKPYYFDFENFFSVEMLHSLLKKNKEVSFIEMEPSPENLWLKDDNGKYCFEMRGTVFQKQETLQANI</sequence>
<evidence type="ECO:0000313" key="2">
    <source>
        <dbReference type="EMBL" id="KOO39070.1"/>
    </source>
</evidence>
<dbReference type="EMBL" id="LILD01000001">
    <property type="protein sequence ID" value="KOO39070.1"/>
    <property type="molecule type" value="Genomic_DNA"/>
</dbReference>
<dbReference type="AlphaFoldDB" id="A0A0M0KJX0"/>
<dbReference type="InterPro" id="IPR036390">
    <property type="entry name" value="WH_DNA-bd_sf"/>
</dbReference>
<organism evidence="2">
    <name type="scientific">Halalkalibacterium halodurans</name>
    <name type="common">Bacillus halodurans</name>
    <dbReference type="NCBI Taxonomy" id="86665"/>
    <lineage>
        <taxon>Bacteria</taxon>
        <taxon>Bacillati</taxon>
        <taxon>Bacillota</taxon>
        <taxon>Bacilli</taxon>
        <taxon>Bacillales</taxon>
        <taxon>Bacillaceae</taxon>
        <taxon>Halalkalibacterium (ex Joshi et al. 2022)</taxon>
    </lineage>
</organism>
<dbReference type="Pfam" id="PF04738">
    <property type="entry name" value="Lant_dehydr_N"/>
    <property type="match status" value="1"/>
</dbReference>
<name>A0A0M0KJX0_ALKHA</name>